<comment type="caution">
    <text evidence="1">The sequence shown here is derived from an EMBL/GenBank/DDBJ whole genome shotgun (WGS) entry which is preliminary data.</text>
</comment>
<evidence type="ECO:0000313" key="2">
    <source>
        <dbReference type="Proteomes" id="UP000811282"/>
    </source>
</evidence>
<dbReference type="Proteomes" id="UP000811282">
    <property type="component" value="Unassembled WGS sequence"/>
</dbReference>
<accession>A0ABS5YBU8</accession>
<organism evidence="1 2">
    <name type="scientific">Candidatus Sodalis endolongispinus</name>
    <dbReference type="NCBI Taxonomy" id="2812662"/>
    <lineage>
        <taxon>Bacteria</taxon>
        <taxon>Pseudomonadati</taxon>
        <taxon>Pseudomonadota</taxon>
        <taxon>Gammaproteobacteria</taxon>
        <taxon>Enterobacterales</taxon>
        <taxon>Bruguierivoracaceae</taxon>
        <taxon>Sodalis</taxon>
    </lineage>
</organism>
<sequence length="43" mass="5022">MNSDIVVGKWKQWKSQMGLLWAEWFDSDCAWVARSNDYLSGVL</sequence>
<gene>
    <name evidence="1" type="ORF">JZM24_10480</name>
</gene>
<dbReference type="InterPro" id="IPR036629">
    <property type="entry name" value="YjbJ_sf"/>
</dbReference>
<protein>
    <submittedName>
        <fullName evidence="1">Stress-response protein</fullName>
    </submittedName>
</protein>
<name>A0ABS5YBU8_9GAMM</name>
<keyword evidence="2" id="KW-1185">Reference proteome</keyword>
<reference evidence="1 2" key="1">
    <citation type="journal article" date="2021" name="Genome Biol. Evol.">
        <title>The evolution of interdependence in a four-way mealybug symbiosis.</title>
        <authorList>
            <person name="Garber A.I."/>
            <person name="Kupper M."/>
            <person name="Laetsch D.R."/>
            <person name="Weldon S.R."/>
            <person name="Ladinsky M.S."/>
            <person name="Bjorkman P.J."/>
            <person name="McCutcheon J.P."/>
        </authorList>
    </citation>
    <scope>NUCLEOTIDE SEQUENCE [LARGE SCALE GENOMIC DNA]</scope>
    <source>
        <strain evidence="1">SOD</strain>
    </source>
</reference>
<dbReference type="SUPFAM" id="SSF69047">
    <property type="entry name" value="Hypothetical protein YjbJ"/>
    <property type="match status" value="1"/>
</dbReference>
<evidence type="ECO:0000313" key="1">
    <source>
        <dbReference type="EMBL" id="MBT9432447.1"/>
    </source>
</evidence>
<dbReference type="EMBL" id="JAFJYC010000001">
    <property type="protein sequence ID" value="MBT9432447.1"/>
    <property type="molecule type" value="Genomic_DNA"/>
</dbReference>
<proteinExistence type="predicted"/>